<proteinExistence type="inferred from homology"/>
<keyword evidence="4 7" id="KW-0472">Membrane</keyword>
<evidence type="ECO:0000256" key="1">
    <source>
        <dbReference type="ARBA" id="ARBA00004370"/>
    </source>
</evidence>
<dbReference type="PROSITE" id="PS00237">
    <property type="entry name" value="G_PROTEIN_RECEP_F1_1"/>
    <property type="match status" value="1"/>
</dbReference>
<dbReference type="SUPFAM" id="SSF81321">
    <property type="entry name" value="Family A G protein-coupled receptor-like"/>
    <property type="match status" value="1"/>
</dbReference>
<protein>
    <recommendedName>
        <fullName evidence="8">G-protein coupled receptors family 1 profile domain-containing protein</fullName>
    </recommendedName>
</protein>
<sequence length="391" mass="43902">MASTDVPQPESTASSLGYNTTGYNVSTPGASPQIACQLPIAFNITVNVILVSTICILGLAGNTLSMIVLHRERGNRVPVLLLQALAVADNACLVLTLIYVPFILGILPSLPRYSNTVRTVAVYFRKYVEPLAHMAQTATIWMVVLLAANRYIAICQPFRAQSYLTMRRTKIQMIILALFSVLFNAPRFLQSRIAIDTATGHTVLRATSIGPDSKFGEIYTNALYTMLVLVLPFILLLVLNVCLVVALRASRRRMRRNSVNRVEANENNITLVMVVVVVVFFCCLLPDRLVPILVRMLDMNGCFLYVFMCICNLLFVVNSSVNFFIYYVFRRRFRKILLTHICGCPSTSNQRSESHRILQLHSHKHTQHIRFSGSSQRSDQSMKCSDSSMMH</sequence>
<dbReference type="HOGENOM" id="CLU_009579_24_7_1"/>
<evidence type="ECO:0000256" key="5">
    <source>
        <dbReference type="RuleBase" id="RU000688"/>
    </source>
</evidence>
<feature type="transmembrane region" description="Helical" evidence="7">
    <location>
        <begin position="303"/>
        <end position="329"/>
    </location>
</feature>
<evidence type="ECO:0000313" key="9">
    <source>
        <dbReference type="EMBL" id="ELU05278.1"/>
    </source>
</evidence>
<feature type="transmembrane region" description="Helical" evidence="7">
    <location>
        <begin position="48"/>
        <end position="69"/>
    </location>
</feature>
<dbReference type="AlphaFoldDB" id="R7UGP7"/>
<dbReference type="EnsemblMetazoa" id="CapteT206907">
    <property type="protein sequence ID" value="CapteP206907"/>
    <property type="gene ID" value="CapteG206907"/>
</dbReference>
<keyword evidence="2 5" id="KW-0812">Transmembrane</keyword>
<feature type="region of interest" description="Disordered" evidence="6">
    <location>
        <begin position="370"/>
        <end position="391"/>
    </location>
</feature>
<comment type="subcellular location">
    <subcellularLocation>
        <location evidence="1">Membrane</location>
    </subcellularLocation>
</comment>
<dbReference type="PANTHER" id="PTHR46641:SF2">
    <property type="entry name" value="FMRFAMIDE RECEPTOR"/>
    <property type="match status" value="1"/>
</dbReference>
<gene>
    <name evidence="9" type="ORF">CAPTEDRAFT_206907</name>
</gene>
<evidence type="ECO:0000259" key="8">
    <source>
        <dbReference type="PROSITE" id="PS50262"/>
    </source>
</evidence>
<dbReference type="InterPro" id="IPR052954">
    <property type="entry name" value="GPCR-Ligand_Int"/>
</dbReference>
<dbReference type="PROSITE" id="PS50262">
    <property type="entry name" value="G_PROTEIN_RECEP_F1_2"/>
    <property type="match status" value="1"/>
</dbReference>
<feature type="domain" description="G-protein coupled receptors family 1 profile" evidence="8">
    <location>
        <begin position="61"/>
        <end position="326"/>
    </location>
</feature>
<dbReference type="InterPro" id="IPR017452">
    <property type="entry name" value="GPCR_Rhodpsn_7TM"/>
</dbReference>
<feature type="transmembrane region" description="Helical" evidence="7">
    <location>
        <begin position="222"/>
        <end position="247"/>
    </location>
</feature>
<feature type="transmembrane region" description="Helical" evidence="7">
    <location>
        <begin position="130"/>
        <end position="152"/>
    </location>
</feature>
<feature type="compositionally biased region" description="Polar residues" evidence="6">
    <location>
        <begin position="372"/>
        <end position="391"/>
    </location>
</feature>
<feature type="transmembrane region" description="Helical" evidence="7">
    <location>
        <begin position="173"/>
        <end position="189"/>
    </location>
</feature>
<dbReference type="OMA" id="MQICPTD"/>
<evidence type="ECO:0000313" key="11">
    <source>
        <dbReference type="Proteomes" id="UP000014760"/>
    </source>
</evidence>
<dbReference type="Gene3D" id="1.20.1070.10">
    <property type="entry name" value="Rhodopsin 7-helix transmembrane proteins"/>
    <property type="match status" value="1"/>
</dbReference>
<dbReference type="STRING" id="283909.R7UGP7"/>
<feature type="transmembrane region" description="Helical" evidence="7">
    <location>
        <begin position="268"/>
        <end position="291"/>
    </location>
</feature>
<dbReference type="Proteomes" id="UP000014760">
    <property type="component" value="Unassembled WGS sequence"/>
</dbReference>
<dbReference type="Pfam" id="PF00001">
    <property type="entry name" value="7tm_1"/>
    <property type="match status" value="1"/>
</dbReference>
<evidence type="ECO:0000256" key="3">
    <source>
        <dbReference type="ARBA" id="ARBA00022989"/>
    </source>
</evidence>
<evidence type="ECO:0000313" key="10">
    <source>
        <dbReference type="EnsemblMetazoa" id="CapteP206907"/>
    </source>
</evidence>
<dbReference type="CDD" id="cd14978">
    <property type="entry name" value="7tmA_FMRFamide_R-like"/>
    <property type="match status" value="1"/>
</dbReference>
<dbReference type="OrthoDB" id="10011262at2759"/>
<keyword evidence="5" id="KW-0807">Transducer</keyword>
<evidence type="ECO:0000256" key="2">
    <source>
        <dbReference type="ARBA" id="ARBA00022692"/>
    </source>
</evidence>
<reference evidence="11" key="1">
    <citation type="submission" date="2012-12" db="EMBL/GenBank/DDBJ databases">
        <authorList>
            <person name="Hellsten U."/>
            <person name="Grimwood J."/>
            <person name="Chapman J.A."/>
            <person name="Shapiro H."/>
            <person name="Aerts A."/>
            <person name="Otillar R.P."/>
            <person name="Terry A.Y."/>
            <person name="Boore J.L."/>
            <person name="Simakov O."/>
            <person name="Marletaz F."/>
            <person name="Cho S.-J."/>
            <person name="Edsinger-Gonzales E."/>
            <person name="Havlak P."/>
            <person name="Kuo D.-H."/>
            <person name="Larsson T."/>
            <person name="Lv J."/>
            <person name="Arendt D."/>
            <person name="Savage R."/>
            <person name="Osoegawa K."/>
            <person name="de Jong P."/>
            <person name="Lindberg D.R."/>
            <person name="Seaver E.C."/>
            <person name="Weisblat D.A."/>
            <person name="Putnam N.H."/>
            <person name="Grigoriev I.V."/>
            <person name="Rokhsar D.S."/>
        </authorList>
    </citation>
    <scope>NUCLEOTIDE SEQUENCE</scope>
    <source>
        <strain evidence="11">I ESC-2004</strain>
    </source>
</reference>
<organism evidence="9">
    <name type="scientific">Capitella teleta</name>
    <name type="common">Polychaete worm</name>
    <dbReference type="NCBI Taxonomy" id="283909"/>
    <lineage>
        <taxon>Eukaryota</taxon>
        <taxon>Metazoa</taxon>
        <taxon>Spiralia</taxon>
        <taxon>Lophotrochozoa</taxon>
        <taxon>Annelida</taxon>
        <taxon>Polychaeta</taxon>
        <taxon>Sedentaria</taxon>
        <taxon>Scolecida</taxon>
        <taxon>Capitellidae</taxon>
        <taxon>Capitella</taxon>
    </lineage>
</organism>
<dbReference type="EMBL" id="AMQN01007923">
    <property type="status" value="NOT_ANNOTATED_CDS"/>
    <property type="molecule type" value="Genomic_DNA"/>
</dbReference>
<keyword evidence="3 7" id="KW-1133">Transmembrane helix</keyword>
<keyword evidence="5" id="KW-0297">G-protein coupled receptor</keyword>
<dbReference type="PRINTS" id="PR00237">
    <property type="entry name" value="GPCRRHODOPSN"/>
</dbReference>
<comment type="similarity">
    <text evidence="5">Belongs to the G-protein coupled receptor 1 family.</text>
</comment>
<evidence type="ECO:0000256" key="4">
    <source>
        <dbReference type="ARBA" id="ARBA00023136"/>
    </source>
</evidence>
<dbReference type="EMBL" id="KB301692">
    <property type="protein sequence ID" value="ELU05278.1"/>
    <property type="molecule type" value="Genomic_DNA"/>
</dbReference>
<keyword evidence="11" id="KW-1185">Reference proteome</keyword>
<accession>R7UGP7</accession>
<evidence type="ECO:0000256" key="6">
    <source>
        <dbReference type="SAM" id="MobiDB-lite"/>
    </source>
</evidence>
<reference evidence="10" key="3">
    <citation type="submission" date="2015-06" db="UniProtKB">
        <authorList>
            <consortium name="EnsemblMetazoa"/>
        </authorList>
    </citation>
    <scope>IDENTIFICATION</scope>
</reference>
<reference evidence="9 11" key="2">
    <citation type="journal article" date="2013" name="Nature">
        <title>Insights into bilaterian evolution from three spiralian genomes.</title>
        <authorList>
            <person name="Simakov O."/>
            <person name="Marletaz F."/>
            <person name="Cho S.J."/>
            <person name="Edsinger-Gonzales E."/>
            <person name="Havlak P."/>
            <person name="Hellsten U."/>
            <person name="Kuo D.H."/>
            <person name="Larsson T."/>
            <person name="Lv J."/>
            <person name="Arendt D."/>
            <person name="Savage R."/>
            <person name="Osoegawa K."/>
            <person name="de Jong P."/>
            <person name="Grimwood J."/>
            <person name="Chapman J.A."/>
            <person name="Shapiro H."/>
            <person name="Aerts A."/>
            <person name="Otillar R.P."/>
            <person name="Terry A.Y."/>
            <person name="Boore J.L."/>
            <person name="Grigoriev I.V."/>
            <person name="Lindberg D.R."/>
            <person name="Seaver E.C."/>
            <person name="Weisblat D.A."/>
            <person name="Putnam N.H."/>
            <person name="Rokhsar D.S."/>
        </authorList>
    </citation>
    <scope>NUCLEOTIDE SEQUENCE</scope>
    <source>
        <strain evidence="9 11">I ESC-2004</strain>
    </source>
</reference>
<evidence type="ECO:0000256" key="7">
    <source>
        <dbReference type="SAM" id="Phobius"/>
    </source>
</evidence>
<dbReference type="InterPro" id="IPR000276">
    <property type="entry name" value="GPCR_Rhodpsn"/>
</dbReference>
<feature type="transmembrane region" description="Helical" evidence="7">
    <location>
        <begin position="81"/>
        <end position="110"/>
    </location>
</feature>
<keyword evidence="5" id="KW-0675">Receptor</keyword>
<dbReference type="GO" id="GO:0004930">
    <property type="term" value="F:G protein-coupled receptor activity"/>
    <property type="evidence" value="ECO:0007669"/>
    <property type="project" value="UniProtKB-KW"/>
</dbReference>
<dbReference type="GO" id="GO:0016020">
    <property type="term" value="C:membrane"/>
    <property type="evidence" value="ECO:0007669"/>
    <property type="project" value="UniProtKB-SubCell"/>
</dbReference>
<dbReference type="PANTHER" id="PTHR46641">
    <property type="entry name" value="FMRFAMIDE RECEPTOR-RELATED"/>
    <property type="match status" value="1"/>
</dbReference>
<name>R7UGP7_CAPTE</name>